<dbReference type="OrthoDB" id="9451547at2759"/>
<protein>
    <submittedName>
        <fullName evidence="2">Uncharacterized protein</fullName>
    </submittedName>
</protein>
<keyword evidence="3" id="KW-1185">Reference proteome</keyword>
<dbReference type="Proteomes" id="UP000253551">
    <property type="component" value="Unassembled WGS sequence"/>
</dbReference>
<dbReference type="AlphaFoldDB" id="A0A367IWG7"/>
<name>A0A367IWG7_RHIST</name>
<sequence>KSLLEHNQNLKTDYDKLLQNVSNLNESSGDDMRLISNKRAFDKIIESLQHKNEEIQHMLDRTNQHSRASQQTYERNQRKLETEIEILQKKELSTKMEILHKENGYLIKSKRSLEEKLAVTLKDLECLRREFEQFEVSQQGYLTLQEAFRRQTDHVKELNERLEEHQVILSRHHQSDPITHSSNLMHELNSANNKDTYSKLYNFASLTEKHLALFYNAPADYAFDTILSTVGIGDRAALQEAEKLLCDDDPELFGPSNESIYAELDLYPSQPIVSQEPENPKGLVHRILIHIRYLFRSVFRWCRFALILVTAVLINLWKGPDLILDK</sequence>
<comment type="caution">
    <text evidence="2">The sequence shown here is derived from an EMBL/GenBank/DDBJ whole genome shotgun (WGS) entry which is preliminary data.</text>
</comment>
<organism evidence="2 3">
    <name type="scientific">Rhizopus stolonifer</name>
    <name type="common">Rhizopus nigricans</name>
    <dbReference type="NCBI Taxonomy" id="4846"/>
    <lineage>
        <taxon>Eukaryota</taxon>
        <taxon>Fungi</taxon>
        <taxon>Fungi incertae sedis</taxon>
        <taxon>Mucoromycota</taxon>
        <taxon>Mucoromycotina</taxon>
        <taxon>Mucoromycetes</taxon>
        <taxon>Mucorales</taxon>
        <taxon>Mucorineae</taxon>
        <taxon>Rhizopodaceae</taxon>
        <taxon>Rhizopus</taxon>
    </lineage>
</organism>
<feature type="non-terminal residue" evidence="2">
    <location>
        <position position="1"/>
    </location>
</feature>
<dbReference type="STRING" id="4846.A0A367IWG7"/>
<proteinExistence type="predicted"/>
<accession>A0A367IWG7</accession>
<evidence type="ECO:0000313" key="2">
    <source>
        <dbReference type="EMBL" id="RCH82024.1"/>
    </source>
</evidence>
<gene>
    <name evidence="2" type="ORF">CU098_007358</name>
</gene>
<feature type="coiled-coil region" evidence="1">
    <location>
        <begin position="7"/>
        <end position="130"/>
    </location>
</feature>
<reference evidence="2 3" key="1">
    <citation type="journal article" date="2018" name="G3 (Bethesda)">
        <title>Phylogenetic and Phylogenomic Definition of Rhizopus Species.</title>
        <authorList>
            <person name="Gryganskyi A.P."/>
            <person name="Golan J."/>
            <person name="Dolatabadi S."/>
            <person name="Mondo S."/>
            <person name="Robb S."/>
            <person name="Idnurm A."/>
            <person name="Muszewska A."/>
            <person name="Steczkiewicz K."/>
            <person name="Masonjones S."/>
            <person name="Liao H.L."/>
            <person name="Gajdeczka M.T."/>
            <person name="Anike F."/>
            <person name="Vuek A."/>
            <person name="Anishchenko I.M."/>
            <person name="Voigt K."/>
            <person name="de Hoog G.S."/>
            <person name="Smith M.E."/>
            <person name="Heitman J."/>
            <person name="Vilgalys R."/>
            <person name="Stajich J.E."/>
        </authorList>
    </citation>
    <scope>NUCLEOTIDE SEQUENCE [LARGE SCALE GENOMIC DNA]</scope>
    <source>
        <strain evidence="2 3">LSU 92-RS-03</strain>
    </source>
</reference>
<evidence type="ECO:0000256" key="1">
    <source>
        <dbReference type="SAM" id="Coils"/>
    </source>
</evidence>
<dbReference type="EMBL" id="PJQM01005264">
    <property type="protein sequence ID" value="RCH82024.1"/>
    <property type="molecule type" value="Genomic_DNA"/>
</dbReference>
<keyword evidence="1" id="KW-0175">Coiled coil</keyword>
<evidence type="ECO:0000313" key="3">
    <source>
        <dbReference type="Proteomes" id="UP000253551"/>
    </source>
</evidence>